<reference evidence="2" key="1">
    <citation type="submission" date="2018-11" db="EMBL/GenBank/DDBJ databases">
        <authorList>
            <person name="Grassa J C."/>
        </authorList>
    </citation>
    <scope>NUCLEOTIDE SEQUENCE [LARGE SCALE GENOMIC DNA]</scope>
</reference>
<reference evidence="2" key="2">
    <citation type="submission" date="2021-03" db="UniProtKB">
        <authorList>
            <consortium name="EnsemblPlants"/>
        </authorList>
    </citation>
    <scope>IDENTIFICATION</scope>
</reference>
<keyword evidence="3" id="KW-1185">Reference proteome</keyword>
<name>A0A803QFB8_CANSA</name>
<organism evidence="2 3">
    <name type="scientific">Cannabis sativa</name>
    <name type="common">Hemp</name>
    <name type="synonym">Marijuana</name>
    <dbReference type="NCBI Taxonomy" id="3483"/>
    <lineage>
        <taxon>Eukaryota</taxon>
        <taxon>Viridiplantae</taxon>
        <taxon>Streptophyta</taxon>
        <taxon>Embryophyta</taxon>
        <taxon>Tracheophyta</taxon>
        <taxon>Spermatophyta</taxon>
        <taxon>Magnoliopsida</taxon>
        <taxon>eudicotyledons</taxon>
        <taxon>Gunneridae</taxon>
        <taxon>Pentapetalae</taxon>
        <taxon>rosids</taxon>
        <taxon>fabids</taxon>
        <taxon>Rosales</taxon>
        <taxon>Cannabaceae</taxon>
        <taxon>Cannabis</taxon>
    </lineage>
</organism>
<evidence type="ECO:0000313" key="2">
    <source>
        <dbReference type="EnsemblPlants" id="cds.evm.model.09.183"/>
    </source>
</evidence>
<proteinExistence type="predicted"/>
<evidence type="ECO:0000313" key="3">
    <source>
        <dbReference type="Proteomes" id="UP000596661"/>
    </source>
</evidence>
<accession>A0A803QFB8</accession>
<dbReference type="EMBL" id="UZAU01000718">
    <property type="status" value="NOT_ANNOTATED_CDS"/>
    <property type="molecule type" value="Genomic_DNA"/>
</dbReference>
<protein>
    <recommendedName>
        <fullName evidence="4">Mitochondrial protein</fullName>
    </recommendedName>
</protein>
<dbReference type="AlphaFoldDB" id="A0A803QFB8"/>
<evidence type="ECO:0008006" key="4">
    <source>
        <dbReference type="Google" id="ProtNLM"/>
    </source>
</evidence>
<dbReference type="Gramene" id="evm.model.09.183">
    <property type="protein sequence ID" value="cds.evm.model.09.183"/>
    <property type="gene ID" value="evm.TU.09.183"/>
</dbReference>
<sequence>MATKQVVLQGRLKDGVPTPMSKHNPQQSFQSFQHKSQVQDSQDTLELPLDSPSSAPAHTTLRPSHPIVTRSKADIFKPKVYLSKAQWRVVQEEPSTVEEALRHIDWNITMTDEFKAQVRNKTWTLVPPSLDYNVVGNKWVLKIKYNIDGSF</sequence>
<dbReference type="Proteomes" id="UP000596661">
    <property type="component" value="Chromosome 9"/>
</dbReference>
<dbReference type="OMA" id="HANDHPM"/>
<dbReference type="EnsemblPlants" id="evm.model.09.183">
    <property type="protein sequence ID" value="cds.evm.model.09.183"/>
    <property type="gene ID" value="evm.TU.09.183"/>
</dbReference>
<feature type="region of interest" description="Disordered" evidence="1">
    <location>
        <begin position="1"/>
        <end position="64"/>
    </location>
</feature>
<evidence type="ECO:0000256" key="1">
    <source>
        <dbReference type="SAM" id="MobiDB-lite"/>
    </source>
</evidence>
<feature type="compositionally biased region" description="Low complexity" evidence="1">
    <location>
        <begin position="26"/>
        <end position="39"/>
    </location>
</feature>